<feature type="compositionally biased region" description="Polar residues" evidence="1">
    <location>
        <begin position="335"/>
        <end position="350"/>
    </location>
</feature>
<dbReference type="GO" id="GO:0000127">
    <property type="term" value="C:transcription factor TFIIIC complex"/>
    <property type="evidence" value="ECO:0007669"/>
    <property type="project" value="InterPro"/>
</dbReference>
<accession>A0A261XXG9</accession>
<dbReference type="GO" id="GO:0001002">
    <property type="term" value="F:RNA polymerase III type 1 promoter sequence-specific DNA binding"/>
    <property type="evidence" value="ECO:0007669"/>
    <property type="project" value="TreeGrafter"/>
</dbReference>
<proteinExistence type="predicted"/>
<dbReference type="InterPro" id="IPR019136">
    <property type="entry name" value="TF_IIIC_su-5_HTH"/>
</dbReference>
<dbReference type="PANTHER" id="PTHR13230">
    <property type="entry name" value="GENERAL TRANSCRIPTION FACTOR IIIC, POLYPEPTIDE 5"/>
    <property type="match status" value="1"/>
</dbReference>
<dbReference type="PANTHER" id="PTHR13230:SF5">
    <property type="entry name" value="GENERAL TRANSCRIPTION FACTOR 3C POLYPEPTIDE 5"/>
    <property type="match status" value="1"/>
</dbReference>
<dbReference type="Pfam" id="PF09734">
    <property type="entry name" value="Tau95"/>
    <property type="match status" value="1"/>
</dbReference>
<feature type="compositionally biased region" description="Acidic residues" evidence="1">
    <location>
        <begin position="353"/>
        <end position="377"/>
    </location>
</feature>
<feature type="domain" description="Transcription factor IIIC subunit 5 HTH" evidence="2">
    <location>
        <begin position="42"/>
        <end position="166"/>
    </location>
</feature>
<reference evidence="3 4" key="1">
    <citation type="journal article" date="2017" name="Mycologia">
        <title>Bifiguratus adelaidae, gen. et sp. nov., a new member of Mucoromycotina in endophytic and soil-dwelling habitats.</title>
        <authorList>
            <person name="Torres-Cruz T.J."/>
            <person name="Billingsley Tobias T.L."/>
            <person name="Almatruk M."/>
            <person name="Hesse C."/>
            <person name="Kuske C.R."/>
            <person name="Desiro A."/>
            <person name="Benucci G.M."/>
            <person name="Bonito G."/>
            <person name="Stajich J.E."/>
            <person name="Dunlap C."/>
            <person name="Arnold A.E."/>
            <person name="Porras-Alfaro A."/>
        </authorList>
    </citation>
    <scope>NUCLEOTIDE SEQUENCE [LARGE SCALE GENOMIC DNA]</scope>
    <source>
        <strain evidence="3 4">AZ0501</strain>
    </source>
</reference>
<sequence length="377" mass="43245">MMMKTKRIFALFPRPDLVGISFHKTIGKAFPLSCEHGLKQVVDKDTGQSSLKLVWRQPVQRDIAKYITWNTLSVPTEPTEEIAKVRSKIPRQRLQELQQLFDREPIWTRSYVVNSVSADTSRYLKKLLPCFGYVFKEGAWRDLWIRWGVDPRSDRQYRFYQRLDIRHKGEPVVPQRKGLTRKPSTVDSGSSNASLHKLLVIQGDHKASDSMLNPVYLIKDIVDPQVREYINRPTVLLDECQKNSGWFHPEALHRVRKVVRGKMSDLQAGREPDVHHYASILDADLPQEKEEAPHEGEEDEYDLPSSPSEGESSRPSASVSASVEPRPTSKDANDRVSSLMKQLQKAQVSVQKDEDDIADMTMDDIEEYDDVFGDDDE</sequence>
<dbReference type="InterPro" id="IPR040454">
    <property type="entry name" value="TF_IIIC_Tfc1/Sfc1"/>
</dbReference>
<protein>
    <recommendedName>
        <fullName evidence="2">Transcription factor IIIC subunit 5 HTH domain-containing protein</fullName>
    </recommendedName>
</protein>
<dbReference type="OrthoDB" id="5598268at2759"/>
<dbReference type="GO" id="GO:0006384">
    <property type="term" value="P:transcription initiation at RNA polymerase III promoter"/>
    <property type="evidence" value="ECO:0007669"/>
    <property type="project" value="InterPro"/>
</dbReference>
<feature type="compositionally biased region" description="Basic and acidic residues" evidence="1">
    <location>
        <begin position="286"/>
        <end position="295"/>
    </location>
</feature>
<feature type="region of interest" description="Disordered" evidence="1">
    <location>
        <begin position="280"/>
        <end position="377"/>
    </location>
</feature>
<comment type="caution">
    <text evidence="3">The sequence shown here is derived from an EMBL/GenBank/DDBJ whole genome shotgun (WGS) entry which is preliminary data.</text>
</comment>
<evidence type="ECO:0000256" key="1">
    <source>
        <dbReference type="SAM" id="MobiDB-lite"/>
    </source>
</evidence>
<organism evidence="3 4">
    <name type="scientific">Bifiguratus adelaidae</name>
    <dbReference type="NCBI Taxonomy" id="1938954"/>
    <lineage>
        <taxon>Eukaryota</taxon>
        <taxon>Fungi</taxon>
        <taxon>Fungi incertae sedis</taxon>
        <taxon>Mucoromycota</taxon>
        <taxon>Mucoromycotina</taxon>
        <taxon>Endogonomycetes</taxon>
        <taxon>Endogonales</taxon>
        <taxon>Endogonales incertae sedis</taxon>
        <taxon>Bifiguratus</taxon>
    </lineage>
</organism>
<evidence type="ECO:0000313" key="4">
    <source>
        <dbReference type="Proteomes" id="UP000242875"/>
    </source>
</evidence>
<dbReference type="GO" id="GO:0001003">
    <property type="term" value="F:RNA polymerase III type 2 promoter sequence-specific DNA binding"/>
    <property type="evidence" value="ECO:0007669"/>
    <property type="project" value="TreeGrafter"/>
</dbReference>
<dbReference type="AlphaFoldDB" id="A0A261XXG9"/>
<dbReference type="EMBL" id="MVBO01000108">
    <property type="protein sequence ID" value="OZJ03047.1"/>
    <property type="molecule type" value="Genomic_DNA"/>
</dbReference>
<gene>
    <name evidence="3" type="ORF">BZG36_03714</name>
</gene>
<feature type="compositionally biased region" description="Low complexity" evidence="1">
    <location>
        <begin position="304"/>
        <end position="326"/>
    </location>
</feature>
<evidence type="ECO:0000313" key="3">
    <source>
        <dbReference type="EMBL" id="OZJ03047.1"/>
    </source>
</evidence>
<keyword evidence="4" id="KW-1185">Reference proteome</keyword>
<dbReference type="Proteomes" id="UP000242875">
    <property type="component" value="Unassembled WGS sequence"/>
</dbReference>
<evidence type="ECO:0000259" key="2">
    <source>
        <dbReference type="Pfam" id="PF09734"/>
    </source>
</evidence>
<name>A0A261XXG9_9FUNG</name>